<proteinExistence type="predicted"/>
<dbReference type="EMBL" id="FPKR01000003">
    <property type="protein sequence ID" value="SFZ73443.1"/>
    <property type="molecule type" value="Genomic_DNA"/>
</dbReference>
<sequence length="134" mass="14497">MQLASFADLLQAAQQQDQPQRLLFVFAAAELPSDATPAQRARFEAGQGGALVPRMCVDKLPAELADFASLAAEAAQMGQHWQLMFAASLSGRAGQPPSSAEAEPHLNRMIEAIQQGHLQSFLAFDRQGELLMLH</sequence>
<dbReference type="Proteomes" id="UP000186513">
    <property type="component" value="Unassembled WGS sequence"/>
</dbReference>
<reference evidence="1 2" key="1">
    <citation type="submission" date="2016-11" db="EMBL/GenBank/DDBJ databases">
        <authorList>
            <person name="Jaros S."/>
            <person name="Januszkiewicz K."/>
            <person name="Wedrychowicz H."/>
        </authorList>
    </citation>
    <scope>NUCLEOTIDE SEQUENCE [LARGE SCALE GENOMIC DNA]</scope>
    <source>
        <strain evidence="1 2">DSM 18899</strain>
    </source>
</reference>
<accession>A0A1K2H9M6</accession>
<dbReference type="RefSeq" id="WP_072427375.1">
    <property type="nucleotide sequence ID" value="NZ_FPKR01000003.1"/>
</dbReference>
<dbReference type="OrthoDB" id="6182044at2"/>
<keyword evidence="2" id="KW-1185">Reference proteome</keyword>
<evidence type="ECO:0000313" key="2">
    <source>
        <dbReference type="Proteomes" id="UP000186513"/>
    </source>
</evidence>
<evidence type="ECO:0000313" key="1">
    <source>
        <dbReference type="EMBL" id="SFZ73443.1"/>
    </source>
</evidence>
<gene>
    <name evidence="1" type="ORF">SAMN02745887_00827</name>
</gene>
<name>A0A1K2H9M6_9NEIS</name>
<dbReference type="AlphaFoldDB" id="A0A1K2H9M6"/>
<dbReference type="STRING" id="1121279.SAMN02745887_00827"/>
<protein>
    <submittedName>
        <fullName evidence="1">Uncharacterized protein</fullName>
    </submittedName>
</protein>
<organism evidence="1 2">
    <name type="scientific">Chitinimonas taiwanensis DSM 18899</name>
    <dbReference type="NCBI Taxonomy" id="1121279"/>
    <lineage>
        <taxon>Bacteria</taxon>
        <taxon>Pseudomonadati</taxon>
        <taxon>Pseudomonadota</taxon>
        <taxon>Betaproteobacteria</taxon>
        <taxon>Neisseriales</taxon>
        <taxon>Chitinibacteraceae</taxon>
        <taxon>Chitinimonas</taxon>
    </lineage>
</organism>